<organism evidence="10 11">
    <name type="scientific">Pseudomonas synxantha</name>
    <dbReference type="NCBI Taxonomy" id="47883"/>
    <lineage>
        <taxon>Bacteria</taxon>
        <taxon>Pseudomonadati</taxon>
        <taxon>Pseudomonadota</taxon>
        <taxon>Gammaproteobacteria</taxon>
        <taxon>Pseudomonadales</taxon>
        <taxon>Pseudomonadaceae</taxon>
        <taxon>Pseudomonas</taxon>
    </lineage>
</organism>
<dbReference type="InterPro" id="IPR027409">
    <property type="entry name" value="GroEL-like_apical_dom_sf"/>
</dbReference>
<evidence type="ECO:0000256" key="8">
    <source>
        <dbReference type="RuleBase" id="RU000418"/>
    </source>
</evidence>
<dbReference type="RefSeq" id="WP_124379324.1">
    <property type="nucleotide sequence ID" value="NZ_CP027754.1"/>
</dbReference>
<keyword evidence="5 7" id="KW-0143">Chaperone</keyword>
<dbReference type="Proteomes" id="UP000268696">
    <property type="component" value="Chromosome"/>
</dbReference>
<dbReference type="GO" id="GO:0042026">
    <property type="term" value="P:protein refolding"/>
    <property type="evidence" value="ECO:0007669"/>
    <property type="project" value="UniProtKB-UniRule"/>
</dbReference>
<evidence type="ECO:0000256" key="3">
    <source>
        <dbReference type="ARBA" id="ARBA00022741"/>
    </source>
</evidence>
<dbReference type="PROSITE" id="PS00296">
    <property type="entry name" value="CHAPERONINS_CPN60"/>
    <property type="match status" value="1"/>
</dbReference>
<comment type="subunit">
    <text evidence="7 9">Forms a cylinder of 14 subunits composed of two heptameric rings stacked back-to-back. Interacts with the co-chaperonin GroES.</text>
</comment>
<keyword evidence="6 7" id="KW-0413">Isomerase</keyword>
<feature type="binding site" evidence="7">
    <location>
        <position position="415"/>
    </location>
    <ligand>
        <name>ATP</name>
        <dbReference type="ChEBI" id="CHEBI:30616"/>
    </ligand>
</feature>
<dbReference type="PANTHER" id="PTHR45633">
    <property type="entry name" value="60 KDA HEAT SHOCK PROTEIN, MITOCHONDRIAL"/>
    <property type="match status" value="1"/>
</dbReference>
<evidence type="ECO:0000256" key="6">
    <source>
        <dbReference type="ARBA" id="ARBA00023235"/>
    </source>
</evidence>
<dbReference type="InterPro" id="IPR002423">
    <property type="entry name" value="Cpn60/GroEL/TCP-1"/>
</dbReference>
<gene>
    <name evidence="7" type="primary">groEL</name>
    <name evidence="7" type="synonym">groL</name>
    <name evidence="10" type="ORF">C4K03_5149</name>
</gene>
<feature type="binding site" evidence="7">
    <location>
        <begin position="30"/>
        <end position="33"/>
    </location>
    <ligand>
        <name>ATP</name>
        <dbReference type="ChEBI" id="CHEBI:30616"/>
    </ligand>
</feature>
<dbReference type="Gene3D" id="3.50.7.10">
    <property type="entry name" value="GroEL"/>
    <property type="match status" value="1"/>
</dbReference>
<dbReference type="Pfam" id="PF00118">
    <property type="entry name" value="Cpn60_TCP1"/>
    <property type="match status" value="1"/>
</dbReference>
<dbReference type="InterPro" id="IPR001844">
    <property type="entry name" value="Cpn60/GroEL"/>
</dbReference>
<dbReference type="InterPro" id="IPR018370">
    <property type="entry name" value="Chaperonin_Cpn60_CS"/>
</dbReference>
<keyword evidence="10" id="KW-0346">Stress response</keyword>
<protein>
    <recommendedName>
        <fullName evidence="7">Chaperonin GroEL</fullName>
        <ecNumber evidence="7">5.6.1.7</ecNumber>
    </recommendedName>
    <alternativeName>
        <fullName evidence="7">60 kDa chaperonin</fullName>
    </alternativeName>
    <alternativeName>
        <fullName evidence="7">Chaperonin-60</fullName>
        <shortName evidence="7">Cpn60</shortName>
    </alternativeName>
</protein>
<dbReference type="NCBIfam" id="NF009487">
    <property type="entry name" value="PRK12849.1"/>
    <property type="match status" value="1"/>
</dbReference>
<dbReference type="NCBIfam" id="NF009489">
    <property type="entry name" value="PRK12851.1"/>
    <property type="match status" value="1"/>
</dbReference>
<comment type="similarity">
    <text evidence="1 7 8">Belongs to the chaperonin (HSP60) family.</text>
</comment>
<dbReference type="NCBIfam" id="NF009488">
    <property type="entry name" value="PRK12850.1"/>
    <property type="match status" value="1"/>
</dbReference>
<name>A0A3G7UFF7_9PSED</name>
<feature type="binding site" evidence="7">
    <location>
        <position position="51"/>
    </location>
    <ligand>
        <name>ATP</name>
        <dbReference type="ChEBI" id="CHEBI:30616"/>
    </ligand>
</feature>
<dbReference type="NCBIfam" id="NF000592">
    <property type="entry name" value="PRK00013.1"/>
    <property type="match status" value="1"/>
</dbReference>
<evidence type="ECO:0000256" key="9">
    <source>
        <dbReference type="RuleBase" id="RU000419"/>
    </source>
</evidence>
<sequence>MAAKEVKFGDSARKKMLTGVNVLADAVKATLGPKGRNVIIEKSFGAPTITKDGVSVAKEIELEDRFENMGAQLVKDVASRANDDAGDGTTTATVLAQAIVNEGYKAVAAGMNPMDLKRGIDKATIAIVAELKNLSKPCADTKAIAQVGTISANSDSSIGDIIAEAMEKVGKEGVITVEEGSGLENELSVVEGMQFDRGYLSPYFVNKPETMVAELDNPLILLVDKKISNIREMLPVLEAVAKAGRPLLIVSEDVEGEALATLVVNNMRGIVKVAAVKAPGFGDRRKAMLQDIAVLTGGTVISEEIGLSLESATLENLGSAKRVTISKENTIIVDGAGVEGDIESRIGQIRAQVAETSSDYDREKLQERLAKLSGGVAVIKVGAGSEVEMKEKKARVEDALHATRAAVEEGVVPGGGVALIRALEALTGLTGDNADQNVGIAVLRRAVEAPLRQIAANSGDEPSVVVNEVKNGKGNYGYNAATGIYGDMIEMGILDPTKVTRSALQAAASIGGLILTTEAAIADKPKAEGAAGGGMPDMGGMGGMGGMM</sequence>
<dbReference type="EMBL" id="CP027754">
    <property type="protein sequence ID" value="AZE57276.1"/>
    <property type="molecule type" value="Genomic_DNA"/>
</dbReference>
<reference evidence="10 11" key="1">
    <citation type="submission" date="2018-03" db="EMBL/GenBank/DDBJ databases">
        <title>Diversity of phytobeneficial traits revealed by whole-genome analysis of worldwide-isolated phenazine-producing Pseudomonas spp.</title>
        <authorList>
            <person name="Biessy A."/>
            <person name="Novinscak A."/>
            <person name="Blom J."/>
            <person name="Leger G."/>
            <person name="Thomashow L.S."/>
            <person name="Cazorla F.M."/>
            <person name="Josic D."/>
            <person name="Filion M."/>
        </authorList>
    </citation>
    <scope>NUCLEOTIDE SEQUENCE [LARGE SCALE GENOMIC DNA]</scope>
    <source>
        <strain evidence="10 11">30B</strain>
    </source>
</reference>
<dbReference type="InterPro" id="IPR027413">
    <property type="entry name" value="GROEL-like_equatorial_sf"/>
</dbReference>
<feature type="binding site" evidence="7">
    <location>
        <begin position="87"/>
        <end position="91"/>
    </location>
    <ligand>
        <name>ATP</name>
        <dbReference type="ChEBI" id="CHEBI:30616"/>
    </ligand>
</feature>
<feature type="binding site" evidence="7">
    <location>
        <position position="495"/>
    </location>
    <ligand>
        <name>ATP</name>
        <dbReference type="ChEBI" id="CHEBI:30616"/>
    </ligand>
</feature>
<dbReference type="GO" id="GO:0005524">
    <property type="term" value="F:ATP binding"/>
    <property type="evidence" value="ECO:0007669"/>
    <property type="project" value="UniProtKB-UniRule"/>
</dbReference>
<dbReference type="PRINTS" id="PR00298">
    <property type="entry name" value="CHAPERONIN60"/>
</dbReference>
<dbReference type="InterPro" id="IPR027410">
    <property type="entry name" value="TCP-1-like_intermed_sf"/>
</dbReference>
<dbReference type="SUPFAM" id="SSF48592">
    <property type="entry name" value="GroEL equatorial domain-like"/>
    <property type="match status" value="1"/>
</dbReference>
<dbReference type="HAMAP" id="MF_00600">
    <property type="entry name" value="CH60"/>
    <property type="match status" value="1"/>
</dbReference>
<accession>A0A3G7UFF7</accession>
<evidence type="ECO:0000256" key="4">
    <source>
        <dbReference type="ARBA" id="ARBA00022840"/>
    </source>
</evidence>
<dbReference type="GO" id="GO:0140662">
    <property type="term" value="F:ATP-dependent protein folding chaperone"/>
    <property type="evidence" value="ECO:0007669"/>
    <property type="project" value="InterPro"/>
</dbReference>
<dbReference type="FunFam" id="1.10.560.10:FF:000001">
    <property type="entry name" value="60 kDa chaperonin"/>
    <property type="match status" value="1"/>
</dbReference>
<dbReference type="GO" id="GO:0016853">
    <property type="term" value="F:isomerase activity"/>
    <property type="evidence" value="ECO:0007669"/>
    <property type="project" value="UniProtKB-KW"/>
</dbReference>
<dbReference type="SUPFAM" id="SSF54849">
    <property type="entry name" value="GroEL-intermediate domain like"/>
    <property type="match status" value="1"/>
</dbReference>
<comment type="subcellular location">
    <subcellularLocation>
        <location evidence="7">Cytoplasm</location>
    </subcellularLocation>
</comment>
<keyword evidence="2 7" id="KW-0963">Cytoplasm</keyword>
<evidence type="ECO:0000313" key="11">
    <source>
        <dbReference type="Proteomes" id="UP000268696"/>
    </source>
</evidence>
<evidence type="ECO:0000256" key="5">
    <source>
        <dbReference type="ARBA" id="ARBA00023186"/>
    </source>
</evidence>
<dbReference type="EC" id="5.6.1.7" evidence="7"/>
<dbReference type="NCBIfam" id="TIGR02348">
    <property type="entry name" value="GroEL"/>
    <property type="match status" value="1"/>
</dbReference>
<comment type="function">
    <text evidence="7 9">Together with its co-chaperonin GroES, plays an essential role in assisting protein folding. The GroEL-GroES system forms a nano-cage that allows encapsulation of the non-native substrate proteins and provides a physical environment optimized to promote and accelerate protein folding.</text>
</comment>
<evidence type="ECO:0000256" key="2">
    <source>
        <dbReference type="ARBA" id="ARBA00022490"/>
    </source>
</evidence>
<proteinExistence type="inferred from homology"/>
<keyword evidence="4 7" id="KW-0067">ATP-binding</keyword>
<dbReference type="SUPFAM" id="SSF52029">
    <property type="entry name" value="GroEL apical domain-like"/>
    <property type="match status" value="1"/>
</dbReference>
<evidence type="ECO:0000313" key="10">
    <source>
        <dbReference type="EMBL" id="AZE57276.1"/>
    </source>
</evidence>
<dbReference type="CDD" id="cd03344">
    <property type="entry name" value="GroEL"/>
    <property type="match status" value="1"/>
</dbReference>
<evidence type="ECO:0000256" key="1">
    <source>
        <dbReference type="ARBA" id="ARBA00006607"/>
    </source>
</evidence>
<keyword evidence="3 7" id="KW-0547">Nucleotide-binding</keyword>
<dbReference type="GO" id="GO:0051082">
    <property type="term" value="F:unfolded protein binding"/>
    <property type="evidence" value="ECO:0007669"/>
    <property type="project" value="UniProtKB-UniRule"/>
</dbReference>
<dbReference type="FunFam" id="3.50.7.10:FF:000001">
    <property type="entry name" value="60 kDa chaperonin"/>
    <property type="match status" value="1"/>
</dbReference>
<dbReference type="AlphaFoldDB" id="A0A3G7UFF7"/>
<evidence type="ECO:0000256" key="7">
    <source>
        <dbReference type="HAMAP-Rule" id="MF_00600"/>
    </source>
</evidence>
<feature type="binding site" evidence="7">
    <location>
        <begin position="479"/>
        <end position="481"/>
    </location>
    <ligand>
        <name>ATP</name>
        <dbReference type="ChEBI" id="CHEBI:30616"/>
    </ligand>
</feature>
<dbReference type="Gene3D" id="1.10.560.10">
    <property type="entry name" value="GroEL-like equatorial domain"/>
    <property type="match status" value="1"/>
</dbReference>
<dbReference type="GO" id="GO:0005737">
    <property type="term" value="C:cytoplasm"/>
    <property type="evidence" value="ECO:0007669"/>
    <property type="project" value="UniProtKB-SubCell"/>
</dbReference>
<dbReference type="Gene3D" id="3.30.260.10">
    <property type="entry name" value="TCP-1-like chaperonin intermediate domain"/>
    <property type="match status" value="1"/>
</dbReference>